<proteinExistence type="predicted"/>
<keyword evidence="2" id="KW-1185">Reference proteome</keyword>
<sequence>MDTAKGNSSGTGACGEHIHLIWNGHEQHILKNTSYGKEVLKEQCSDTETTEPKPPKKNINLLLGASDSDDENERALVCSALDSYQAEPVISMDTSSGTVVEA</sequence>
<dbReference type="AlphaFoldDB" id="M7BPS4"/>
<dbReference type="Proteomes" id="UP000031443">
    <property type="component" value="Unassembled WGS sequence"/>
</dbReference>
<evidence type="ECO:0000313" key="1">
    <source>
        <dbReference type="EMBL" id="EMP39911.1"/>
    </source>
</evidence>
<protein>
    <submittedName>
        <fullName evidence="1">Uncharacterized protein</fullName>
    </submittedName>
</protein>
<accession>M7BPS4</accession>
<gene>
    <name evidence="1" type="ORF">UY3_02862</name>
</gene>
<organism evidence="1 2">
    <name type="scientific">Chelonia mydas</name>
    <name type="common">Green sea-turtle</name>
    <name type="synonym">Chelonia agassizi</name>
    <dbReference type="NCBI Taxonomy" id="8469"/>
    <lineage>
        <taxon>Eukaryota</taxon>
        <taxon>Metazoa</taxon>
        <taxon>Chordata</taxon>
        <taxon>Craniata</taxon>
        <taxon>Vertebrata</taxon>
        <taxon>Euteleostomi</taxon>
        <taxon>Archelosauria</taxon>
        <taxon>Testudinata</taxon>
        <taxon>Testudines</taxon>
        <taxon>Cryptodira</taxon>
        <taxon>Durocryptodira</taxon>
        <taxon>Americhelydia</taxon>
        <taxon>Chelonioidea</taxon>
        <taxon>Cheloniidae</taxon>
        <taxon>Chelonia</taxon>
    </lineage>
</organism>
<reference evidence="2" key="1">
    <citation type="journal article" date="2013" name="Nat. Genet.">
        <title>The draft genomes of soft-shell turtle and green sea turtle yield insights into the development and evolution of the turtle-specific body plan.</title>
        <authorList>
            <person name="Wang Z."/>
            <person name="Pascual-Anaya J."/>
            <person name="Zadissa A."/>
            <person name="Li W."/>
            <person name="Niimura Y."/>
            <person name="Huang Z."/>
            <person name="Li C."/>
            <person name="White S."/>
            <person name="Xiong Z."/>
            <person name="Fang D."/>
            <person name="Wang B."/>
            <person name="Ming Y."/>
            <person name="Chen Y."/>
            <person name="Zheng Y."/>
            <person name="Kuraku S."/>
            <person name="Pignatelli M."/>
            <person name="Herrero J."/>
            <person name="Beal K."/>
            <person name="Nozawa M."/>
            <person name="Li Q."/>
            <person name="Wang J."/>
            <person name="Zhang H."/>
            <person name="Yu L."/>
            <person name="Shigenobu S."/>
            <person name="Wang J."/>
            <person name="Liu J."/>
            <person name="Flicek P."/>
            <person name="Searle S."/>
            <person name="Wang J."/>
            <person name="Kuratani S."/>
            <person name="Yin Y."/>
            <person name="Aken B."/>
            <person name="Zhang G."/>
            <person name="Irie N."/>
        </authorList>
    </citation>
    <scope>NUCLEOTIDE SEQUENCE [LARGE SCALE GENOMIC DNA]</scope>
</reference>
<dbReference type="EMBL" id="KB515362">
    <property type="protein sequence ID" value="EMP39911.1"/>
    <property type="molecule type" value="Genomic_DNA"/>
</dbReference>
<evidence type="ECO:0000313" key="2">
    <source>
        <dbReference type="Proteomes" id="UP000031443"/>
    </source>
</evidence>
<name>M7BPS4_CHEMY</name>